<protein>
    <submittedName>
        <fullName evidence="1">Uncharacterized protein</fullName>
    </submittedName>
</protein>
<dbReference type="AlphaFoldDB" id="A0A0E9RSE6"/>
<name>A0A0E9RSE6_ANGAN</name>
<reference evidence="1" key="1">
    <citation type="submission" date="2014-11" db="EMBL/GenBank/DDBJ databases">
        <authorList>
            <person name="Amaro Gonzalez C."/>
        </authorList>
    </citation>
    <scope>NUCLEOTIDE SEQUENCE</scope>
</reference>
<accession>A0A0E9RSE6</accession>
<dbReference type="EMBL" id="GBXM01077242">
    <property type="protein sequence ID" value="JAH31335.1"/>
    <property type="molecule type" value="Transcribed_RNA"/>
</dbReference>
<evidence type="ECO:0000313" key="1">
    <source>
        <dbReference type="EMBL" id="JAH31335.1"/>
    </source>
</evidence>
<proteinExistence type="predicted"/>
<organism evidence="1">
    <name type="scientific">Anguilla anguilla</name>
    <name type="common">European freshwater eel</name>
    <name type="synonym">Muraena anguilla</name>
    <dbReference type="NCBI Taxonomy" id="7936"/>
    <lineage>
        <taxon>Eukaryota</taxon>
        <taxon>Metazoa</taxon>
        <taxon>Chordata</taxon>
        <taxon>Craniata</taxon>
        <taxon>Vertebrata</taxon>
        <taxon>Euteleostomi</taxon>
        <taxon>Actinopterygii</taxon>
        <taxon>Neopterygii</taxon>
        <taxon>Teleostei</taxon>
        <taxon>Anguilliformes</taxon>
        <taxon>Anguillidae</taxon>
        <taxon>Anguilla</taxon>
    </lineage>
</organism>
<sequence length="33" mass="4063">MERYVANHFVGLIRVHVFYTFSNQHIYHSGFYE</sequence>
<reference evidence="1" key="2">
    <citation type="journal article" date="2015" name="Fish Shellfish Immunol.">
        <title>Early steps in the European eel (Anguilla anguilla)-Vibrio vulnificus interaction in the gills: Role of the RtxA13 toxin.</title>
        <authorList>
            <person name="Callol A."/>
            <person name="Pajuelo D."/>
            <person name="Ebbesson L."/>
            <person name="Teles M."/>
            <person name="MacKenzie S."/>
            <person name="Amaro C."/>
        </authorList>
    </citation>
    <scope>NUCLEOTIDE SEQUENCE</scope>
</reference>